<name>A0A164LWH4_9NOCA</name>
<gene>
    <name evidence="2" type="ORF">AWN90_29030</name>
</gene>
<sequence length="150" mass="16453">MLEEQADTDEDAMDHESAFEAGMGWTKRTACADSVWSRVFGEYAGAAPANGGRSSMDGYICTNSRCLMTWHSTPICPISEPSQTFSPYASPAATTRILEMRQSGVFKTRNWFSISRTPGAPAGPGYGWLLVLVPIALLWLLAMLALLLRW</sequence>
<dbReference type="EMBL" id="LWGR01000007">
    <property type="protein sequence ID" value="KZM72813.1"/>
    <property type="molecule type" value="Genomic_DNA"/>
</dbReference>
<dbReference type="AlphaFoldDB" id="A0A164LWH4"/>
<evidence type="ECO:0000313" key="3">
    <source>
        <dbReference type="Proteomes" id="UP000076512"/>
    </source>
</evidence>
<keyword evidence="1" id="KW-1133">Transmembrane helix</keyword>
<reference evidence="2 3" key="1">
    <citation type="submission" date="2016-04" db="EMBL/GenBank/DDBJ databases">
        <authorList>
            <person name="Evans L.H."/>
            <person name="Alamgir A."/>
            <person name="Owens N."/>
            <person name="Weber N.D."/>
            <person name="Virtaneva K."/>
            <person name="Barbian K."/>
            <person name="Babar A."/>
            <person name="Rosenke K."/>
        </authorList>
    </citation>
    <scope>NUCLEOTIDE SEQUENCE [LARGE SCALE GENOMIC DNA]</scope>
    <source>
        <strain evidence="2 3">IFM 0406</strain>
    </source>
</reference>
<evidence type="ECO:0000313" key="2">
    <source>
        <dbReference type="EMBL" id="KZM72813.1"/>
    </source>
</evidence>
<keyword evidence="3" id="KW-1185">Reference proteome</keyword>
<proteinExistence type="predicted"/>
<protein>
    <submittedName>
        <fullName evidence="2">Uncharacterized protein</fullName>
    </submittedName>
</protein>
<dbReference type="Proteomes" id="UP000076512">
    <property type="component" value="Unassembled WGS sequence"/>
</dbReference>
<accession>A0A164LWH4</accession>
<organism evidence="2 3">
    <name type="scientific">Nocardia terpenica</name>
    <dbReference type="NCBI Taxonomy" id="455432"/>
    <lineage>
        <taxon>Bacteria</taxon>
        <taxon>Bacillati</taxon>
        <taxon>Actinomycetota</taxon>
        <taxon>Actinomycetes</taxon>
        <taxon>Mycobacteriales</taxon>
        <taxon>Nocardiaceae</taxon>
        <taxon>Nocardia</taxon>
    </lineage>
</organism>
<feature type="transmembrane region" description="Helical" evidence="1">
    <location>
        <begin position="126"/>
        <end position="148"/>
    </location>
</feature>
<comment type="caution">
    <text evidence="2">The sequence shown here is derived from an EMBL/GenBank/DDBJ whole genome shotgun (WGS) entry which is preliminary data.</text>
</comment>
<dbReference type="RefSeq" id="WP_067589047.1">
    <property type="nucleotide sequence ID" value="NZ_JABMCZ010000004.1"/>
</dbReference>
<keyword evidence="1" id="KW-0472">Membrane</keyword>
<evidence type="ECO:0000256" key="1">
    <source>
        <dbReference type="SAM" id="Phobius"/>
    </source>
</evidence>
<keyword evidence="1" id="KW-0812">Transmembrane</keyword>